<organism evidence="2 3">
    <name type="scientific">Pseudohalioglobus lutimaris</name>
    <dbReference type="NCBI Taxonomy" id="1737061"/>
    <lineage>
        <taxon>Bacteria</taxon>
        <taxon>Pseudomonadati</taxon>
        <taxon>Pseudomonadota</taxon>
        <taxon>Gammaproteobacteria</taxon>
        <taxon>Cellvibrionales</taxon>
        <taxon>Halieaceae</taxon>
        <taxon>Pseudohalioglobus</taxon>
    </lineage>
</organism>
<accession>A0A2N5X240</accession>
<dbReference type="Pfam" id="PF11279">
    <property type="entry name" value="DUF3080"/>
    <property type="match status" value="1"/>
</dbReference>
<sequence>MPAKLPTPVRHLLLALLLLQTLSACGGTGADTPFTTYIERLQRTLSVSANNNTLPASVPRLPRAGQLRLTIERDSLGALDFLDLRGCDLQVTIGKQNSSLGMLARDSQRLLLALEFLRLAPACVDMLTNEGNEELVRDLERAQVLKQRQLPALIFNATLGSAEFADLWRPGSLEHGYPDDTSSRVITALEQINASTTRWLQGDYQADNLAFELQLSEVSLGDGGTLWGALAHQAHWLERANSVLQAQATRGPLCAGRIRPAAADILPNVIRKFFIDGIQPRAAILGRRQHELMPPVLELEQQLADFLPADYRHWQARRDSDLQDFGQAPREHVIQLQSVLESCEGNP</sequence>
<proteinExistence type="predicted"/>
<keyword evidence="1" id="KW-0732">Signal</keyword>
<feature type="chain" id="PRO_5014878893" evidence="1">
    <location>
        <begin position="27"/>
        <end position="347"/>
    </location>
</feature>
<dbReference type="PROSITE" id="PS51257">
    <property type="entry name" value="PROKAR_LIPOPROTEIN"/>
    <property type="match status" value="1"/>
</dbReference>
<evidence type="ECO:0000313" key="2">
    <source>
        <dbReference type="EMBL" id="PLW68559.1"/>
    </source>
</evidence>
<dbReference type="OrthoDB" id="6997572at2"/>
<dbReference type="InterPro" id="IPR021431">
    <property type="entry name" value="DUF3080"/>
</dbReference>
<protein>
    <submittedName>
        <fullName evidence="2">DUF3080 domain-containing protein</fullName>
    </submittedName>
</protein>
<dbReference type="AlphaFoldDB" id="A0A2N5X240"/>
<dbReference type="Proteomes" id="UP000235005">
    <property type="component" value="Unassembled WGS sequence"/>
</dbReference>
<name>A0A2N5X240_9GAMM</name>
<evidence type="ECO:0000256" key="1">
    <source>
        <dbReference type="SAM" id="SignalP"/>
    </source>
</evidence>
<comment type="caution">
    <text evidence="2">The sequence shown here is derived from an EMBL/GenBank/DDBJ whole genome shotgun (WGS) entry which is preliminary data.</text>
</comment>
<evidence type="ECO:0000313" key="3">
    <source>
        <dbReference type="Proteomes" id="UP000235005"/>
    </source>
</evidence>
<dbReference type="EMBL" id="PKUS01000013">
    <property type="protein sequence ID" value="PLW68559.1"/>
    <property type="molecule type" value="Genomic_DNA"/>
</dbReference>
<gene>
    <name evidence="2" type="ORF">C0039_11870</name>
</gene>
<feature type="signal peptide" evidence="1">
    <location>
        <begin position="1"/>
        <end position="26"/>
    </location>
</feature>
<keyword evidence="3" id="KW-1185">Reference proteome</keyword>
<reference evidence="2 3" key="1">
    <citation type="submission" date="2018-01" db="EMBL/GenBank/DDBJ databases">
        <title>The draft genome sequence of Halioglobus lutimaris HF004.</title>
        <authorList>
            <person name="Du Z.-J."/>
            <person name="Shi M.-J."/>
        </authorList>
    </citation>
    <scope>NUCLEOTIDE SEQUENCE [LARGE SCALE GENOMIC DNA]</scope>
    <source>
        <strain evidence="2 3">HF004</strain>
    </source>
</reference>